<sequence length="61" mass="6924">MPGIRAEAIPMLWLRWGMGQTCCPVHSLSLWPVFRLIPCLMAKLRSGAMSIPCLRKELGWI</sequence>
<dbReference type="OrthoDB" id="9837216at2759"/>
<evidence type="ECO:0000256" key="1">
    <source>
        <dbReference type="SAM" id="SignalP"/>
    </source>
</evidence>
<keyword evidence="1" id="KW-0732">Signal</keyword>
<dbReference type="ChiTaRS" id="ARMCX4">
    <property type="organism name" value="human"/>
</dbReference>
<organism evidence="2">
    <name type="scientific">Homo sapiens</name>
    <name type="common">Human</name>
    <dbReference type="NCBI Taxonomy" id="9606"/>
    <lineage>
        <taxon>Eukaryota</taxon>
        <taxon>Metazoa</taxon>
        <taxon>Chordata</taxon>
        <taxon>Craniata</taxon>
        <taxon>Vertebrata</taxon>
        <taxon>Euteleostomi</taxon>
        <taxon>Mammalia</taxon>
        <taxon>Eutheria</taxon>
        <taxon>Euarchontoglires</taxon>
        <taxon>Primates</taxon>
        <taxon>Haplorrhini</taxon>
        <taxon>Catarrhini</taxon>
        <taxon>Hominidae</taxon>
        <taxon>Homo</taxon>
    </lineage>
</organism>
<feature type="chain" id="PRO_5003987948" evidence="1">
    <location>
        <begin position="20"/>
        <end position="61"/>
    </location>
</feature>
<evidence type="ECO:0000313" key="2">
    <source>
        <dbReference type="EMBL" id="CCQ43981.1"/>
    </source>
</evidence>
<name>L8EAW9_HUMAN</name>
<reference evidence="2" key="1">
    <citation type="journal article" date="2013" name="PLoS ONE">
        <title>Direct detection of alternative open reading frames translation products in human significantly expands the proteome.</title>
        <authorList>
            <person name="Vanderperre B."/>
            <person name="Lucier J.-F."/>
            <person name="Motard J."/>
            <person name="Tremblay G."/>
            <person name="Vanderperre S."/>
            <person name="Wisztorski M."/>
            <person name="Salzet M."/>
            <person name="Boisvert F.-M."/>
            <person name="Roucou X."/>
        </authorList>
    </citation>
    <scope>NUCLEOTIDE SEQUENCE</scope>
</reference>
<accession>L8EAW9</accession>
<protein>
    <submittedName>
        <fullName evidence="2">Alternative protein ARMCX4</fullName>
    </submittedName>
</protein>
<dbReference type="AlphaFoldDB" id="L8EAW9"/>
<gene>
    <name evidence="2" type="primary">ARMCX4</name>
</gene>
<feature type="signal peptide" evidence="1">
    <location>
        <begin position="1"/>
        <end position="19"/>
    </location>
</feature>
<dbReference type="EMBL" id="HF584484">
    <property type="protein sequence ID" value="CCQ43981.1"/>
    <property type="molecule type" value="Genomic_DNA"/>
</dbReference>
<proteinExistence type="predicted"/>